<gene>
    <name evidence="8" type="ORF">WICANDRAFT_64802</name>
</gene>
<evidence type="ECO:0000313" key="8">
    <source>
        <dbReference type="EMBL" id="ODQ57454.1"/>
    </source>
</evidence>
<reference evidence="8 9" key="1">
    <citation type="journal article" date="2016" name="Proc. Natl. Acad. Sci. U.S.A.">
        <title>Comparative genomics of biotechnologically important yeasts.</title>
        <authorList>
            <person name="Riley R."/>
            <person name="Haridas S."/>
            <person name="Wolfe K.H."/>
            <person name="Lopes M.R."/>
            <person name="Hittinger C.T."/>
            <person name="Goeker M."/>
            <person name="Salamov A.A."/>
            <person name="Wisecaver J.H."/>
            <person name="Long T.M."/>
            <person name="Calvey C.H."/>
            <person name="Aerts A.L."/>
            <person name="Barry K.W."/>
            <person name="Choi C."/>
            <person name="Clum A."/>
            <person name="Coughlan A.Y."/>
            <person name="Deshpande S."/>
            <person name="Douglass A.P."/>
            <person name="Hanson S.J."/>
            <person name="Klenk H.-P."/>
            <person name="LaButti K.M."/>
            <person name="Lapidus A."/>
            <person name="Lindquist E.A."/>
            <person name="Lipzen A.M."/>
            <person name="Meier-Kolthoff J.P."/>
            <person name="Ohm R.A."/>
            <person name="Otillar R.P."/>
            <person name="Pangilinan J.L."/>
            <person name="Peng Y."/>
            <person name="Rokas A."/>
            <person name="Rosa C.A."/>
            <person name="Scheuner C."/>
            <person name="Sibirny A.A."/>
            <person name="Slot J.C."/>
            <person name="Stielow J.B."/>
            <person name="Sun H."/>
            <person name="Kurtzman C.P."/>
            <person name="Blackwell M."/>
            <person name="Grigoriev I.V."/>
            <person name="Jeffries T.W."/>
        </authorList>
    </citation>
    <scope>NUCLEOTIDE SEQUENCE [LARGE SCALE GENOMIC DNA]</scope>
    <source>
        <strain evidence="9">ATCC 58044 / CBS 1984 / NCYC 433 / NRRL Y-366-8</strain>
    </source>
</reference>
<dbReference type="AlphaFoldDB" id="A0A1E3NWF1"/>
<dbReference type="InterPro" id="IPR017972">
    <property type="entry name" value="Cyt_P450_CS"/>
</dbReference>
<accession>A0A1E3NWF1</accession>
<dbReference type="Pfam" id="PF00067">
    <property type="entry name" value="p450"/>
    <property type="match status" value="1"/>
</dbReference>
<evidence type="ECO:0000256" key="7">
    <source>
        <dbReference type="SAM" id="Phobius"/>
    </source>
</evidence>
<dbReference type="GO" id="GO:0016705">
    <property type="term" value="F:oxidoreductase activity, acting on paired donors, with incorporation or reduction of molecular oxygen"/>
    <property type="evidence" value="ECO:0007669"/>
    <property type="project" value="InterPro"/>
</dbReference>
<feature type="binding site" description="axial binding residue" evidence="5">
    <location>
        <position position="453"/>
    </location>
    <ligand>
        <name>heme</name>
        <dbReference type="ChEBI" id="CHEBI:30413"/>
    </ligand>
    <ligandPart>
        <name>Fe</name>
        <dbReference type="ChEBI" id="CHEBI:18248"/>
    </ligandPart>
</feature>
<evidence type="ECO:0000313" key="9">
    <source>
        <dbReference type="Proteomes" id="UP000094112"/>
    </source>
</evidence>
<dbReference type="SUPFAM" id="SSF48264">
    <property type="entry name" value="Cytochrome P450"/>
    <property type="match status" value="1"/>
</dbReference>
<evidence type="ECO:0000256" key="5">
    <source>
        <dbReference type="PIRSR" id="PIRSR602403-1"/>
    </source>
</evidence>
<evidence type="ECO:0008006" key="10">
    <source>
        <dbReference type="Google" id="ProtNLM"/>
    </source>
</evidence>
<dbReference type="PANTHER" id="PTHR24305">
    <property type="entry name" value="CYTOCHROME P450"/>
    <property type="match status" value="1"/>
</dbReference>
<dbReference type="PROSITE" id="PS00086">
    <property type="entry name" value="CYTOCHROME_P450"/>
    <property type="match status" value="1"/>
</dbReference>
<dbReference type="Gene3D" id="1.10.630.10">
    <property type="entry name" value="Cytochrome P450"/>
    <property type="match status" value="1"/>
</dbReference>
<evidence type="ECO:0000256" key="4">
    <source>
        <dbReference type="ARBA" id="ARBA00023004"/>
    </source>
</evidence>
<evidence type="ECO:0000256" key="2">
    <source>
        <dbReference type="ARBA" id="ARBA00010617"/>
    </source>
</evidence>
<sequence>MTDGIIITLYRASPITFITTLVLSALTFRIIIYPFFLNPLHKIPGPTLYKISSLFTLNDHRVEKRIVKVDTLHQKYGSVVQVAPNEVSLSHVSSLKKIYIDRNLPKSQFYGQFQNFDELNSFSMLDSGVHIKRKRLMAKLYSKTSVFMNSSQVHINDRVNNVLEFVGSHVGDGIDVYELFNSLAMDVVTFFEFGSKFSTNLILDLDQREIIKSFRASSSMWFYTTFFPSLWDYAATKETKTLSDGCREWIRAKFLEAYDDFLENGSNDDINMIKSLYDSQMVNKFGIGSELFDHTAAGHETTGTSLTYCCWELSRPANQYIQERIAQEMNEHFIKDDDVIELEKLDKLPYLDAVIMETIRLHAAIPGFEPRVVDSREFKVELSDGTQVELPGGTIVSVQPYTIHRDPKIFLEPNQFIPERWLPGKGESDDEYKSRIKLMRSMIFTFGQGNRMCLGMNLAMMEMKLCIGQLYWKFNSCISGDWCKDILTTKADAIMGYSSFHGKSKAELNDVELMSMADSYTSRPIFDECWLVWNKRS</sequence>
<proteinExistence type="inferred from homology"/>
<dbReference type="STRING" id="683960.A0A1E3NWF1"/>
<keyword evidence="6" id="KW-0503">Monooxygenase</keyword>
<keyword evidence="7" id="KW-0472">Membrane</keyword>
<dbReference type="PRINTS" id="PR00385">
    <property type="entry name" value="P450"/>
</dbReference>
<organism evidence="8 9">
    <name type="scientific">Wickerhamomyces anomalus (strain ATCC 58044 / CBS 1984 / NCYC 433 / NRRL Y-366-8)</name>
    <name type="common">Yeast</name>
    <name type="synonym">Hansenula anomala</name>
    <dbReference type="NCBI Taxonomy" id="683960"/>
    <lineage>
        <taxon>Eukaryota</taxon>
        <taxon>Fungi</taxon>
        <taxon>Dikarya</taxon>
        <taxon>Ascomycota</taxon>
        <taxon>Saccharomycotina</taxon>
        <taxon>Saccharomycetes</taxon>
        <taxon>Phaffomycetales</taxon>
        <taxon>Wickerhamomycetaceae</taxon>
        <taxon>Wickerhamomyces</taxon>
    </lineage>
</organism>
<dbReference type="EMBL" id="KV454213">
    <property type="protein sequence ID" value="ODQ57454.1"/>
    <property type="molecule type" value="Genomic_DNA"/>
</dbReference>
<evidence type="ECO:0000256" key="6">
    <source>
        <dbReference type="RuleBase" id="RU000461"/>
    </source>
</evidence>
<dbReference type="InterPro" id="IPR001128">
    <property type="entry name" value="Cyt_P450"/>
</dbReference>
<dbReference type="PRINTS" id="PR00465">
    <property type="entry name" value="EP450IV"/>
</dbReference>
<dbReference type="InterPro" id="IPR050121">
    <property type="entry name" value="Cytochrome_P450_monoxygenase"/>
</dbReference>
<keyword evidence="4 5" id="KW-0408">Iron</keyword>
<keyword evidence="7" id="KW-0812">Transmembrane</keyword>
<name>A0A1E3NWF1_WICAA</name>
<dbReference type="GO" id="GO:0004497">
    <property type="term" value="F:monooxygenase activity"/>
    <property type="evidence" value="ECO:0007669"/>
    <property type="project" value="UniProtKB-KW"/>
</dbReference>
<dbReference type="InterPro" id="IPR002403">
    <property type="entry name" value="Cyt_P450_E_grp-IV"/>
</dbReference>
<dbReference type="PANTHER" id="PTHR24305:SF166">
    <property type="entry name" value="CYTOCHROME P450 12A4, MITOCHONDRIAL-RELATED"/>
    <property type="match status" value="1"/>
</dbReference>
<dbReference type="GO" id="GO:0005506">
    <property type="term" value="F:iron ion binding"/>
    <property type="evidence" value="ECO:0007669"/>
    <property type="project" value="InterPro"/>
</dbReference>
<keyword evidence="3 5" id="KW-0479">Metal-binding</keyword>
<protein>
    <recommendedName>
        <fullName evidence="10">Cytochrome P450</fullName>
    </recommendedName>
</protein>
<comment type="cofactor">
    <cofactor evidence="1 5">
        <name>heme</name>
        <dbReference type="ChEBI" id="CHEBI:30413"/>
    </cofactor>
</comment>
<dbReference type="RefSeq" id="XP_019036661.1">
    <property type="nucleotide sequence ID" value="XM_019183807.1"/>
</dbReference>
<comment type="similarity">
    <text evidence="2 6">Belongs to the cytochrome P450 family.</text>
</comment>
<evidence type="ECO:0000256" key="1">
    <source>
        <dbReference type="ARBA" id="ARBA00001971"/>
    </source>
</evidence>
<keyword evidence="5 6" id="KW-0349">Heme</keyword>
<evidence type="ECO:0000256" key="3">
    <source>
        <dbReference type="ARBA" id="ARBA00022723"/>
    </source>
</evidence>
<keyword evidence="7" id="KW-1133">Transmembrane helix</keyword>
<keyword evidence="6" id="KW-0560">Oxidoreductase</keyword>
<dbReference type="GO" id="GO:0020037">
    <property type="term" value="F:heme binding"/>
    <property type="evidence" value="ECO:0007669"/>
    <property type="project" value="InterPro"/>
</dbReference>
<dbReference type="InterPro" id="IPR036396">
    <property type="entry name" value="Cyt_P450_sf"/>
</dbReference>
<dbReference type="GeneID" id="30201053"/>
<dbReference type="Proteomes" id="UP000094112">
    <property type="component" value="Unassembled WGS sequence"/>
</dbReference>
<dbReference type="OrthoDB" id="1470350at2759"/>
<feature type="transmembrane region" description="Helical" evidence="7">
    <location>
        <begin position="12"/>
        <end position="36"/>
    </location>
</feature>
<keyword evidence="9" id="KW-1185">Reference proteome</keyword>